<protein>
    <submittedName>
        <fullName evidence="1">Uncharacterized protein</fullName>
    </submittedName>
</protein>
<dbReference type="AlphaFoldDB" id="A0A9W5Z046"/>
<name>A0A9W5Z046_9EURO</name>
<sequence length="818" mass="93266">MDSADRRALRDKSLHFRGRARVSLDRLHYYGISMRGNVDEKHINHLVNVFQAEGCTRLHDPNHYVPVIISPEDLEGALAYSNLRGLDLMQDRIPYFLDIQEGTHIRVLHGEHRLRAAEKFLEPTERWWTVVLYTTGLSKASQETIREEYSHELKFSDGDIYRSIRSCQLANNQDQVEKWKVRLSSKKLDNFELLGTGPFKSLQNAFDESIPFIGLWDAFLLGSFNRIFPMRCPEELEHYVRHINRTWMFICGDHNLFNLVDGHTVKQLETLAPEATSDRHTIQDLAQHGEIFSAIDRLILLQDILPRILQVQGRIPSFRTFFEDTIYMETLIKSLRPLLPTPQPRVRRDAKPTFRQSYYRCFTDVGQSPDIVKVHTGEGSFRPVSGSVIQRKELGYLMMFLAAMRDFPVLSQTAPHRSQGEKKPIVEGSIKERQSYLALLALNLGFDSPQIQTLARDDPDLAAARAFIRQCRPSDQYELNTIRAEALARHMAIEIRAIASPINRAGTPPFFCSNRVPKKLRYGLPDNNSHKKDRKYLFLDTIYEYSPPFGQHLTTLAFQRDIFVCFFGTPPVPSELSWPETHDGSGDEDENIPFHVMSDIEWETPTTDRSENGVPAVSDINHLGISPSPSATPVINRCIHSRSSNYDARSSSGSLSEPVSDFSGYLRTIESAIWSHSGVPSNIANEGQIVPVAPGFEHTVIREMNMFHTLDDNVRPSEAVTRFLSRPTVPVMYIWNERKYIKFWPTERRIFEDIACTLADCNMCFAVVQGNEFVVAGLADLWAKALSVKLILAGPKSTRPQSHDVAKPLDIFLQVIDD</sequence>
<evidence type="ECO:0000313" key="1">
    <source>
        <dbReference type="EMBL" id="GKZ25943.1"/>
    </source>
</evidence>
<dbReference type="Proteomes" id="UP001143548">
    <property type="component" value="Unassembled WGS sequence"/>
</dbReference>
<gene>
    <name evidence="1" type="ORF">AbraCBS73388_001755</name>
</gene>
<proteinExistence type="predicted"/>
<organism evidence="1 2">
    <name type="scientific">Aspergillus brasiliensis</name>
    <dbReference type="NCBI Taxonomy" id="319629"/>
    <lineage>
        <taxon>Eukaryota</taxon>
        <taxon>Fungi</taxon>
        <taxon>Dikarya</taxon>
        <taxon>Ascomycota</taxon>
        <taxon>Pezizomycotina</taxon>
        <taxon>Eurotiomycetes</taxon>
        <taxon>Eurotiomycetidae</taxon>
        <taxon>Eurotiales</taxon>
        <taxon>Aspergillaceae</taxon>
        <taxon>Aspergillus</taxon>
        <taxon>Aspergillus subgen. Circumdati</taxon>
    </lineage>
</organism>
<comment type="caution">
    <text evidence="1">The sequence shown here is derived from an EMBL/GenBank/DDBJ whole genome shotgun (WGS) entry which is preliminary data.</text>
</comment>
<accession>A0A9W5Z046</accession>
<evidence type="ECO:0000313" key="2">
    <source>
        <dbReference type="Proteomes" id="UP001143548"/>
    </source>
</evidence>
<dbReference type="Pfam" id="PF12520">
    <property type="entry name" value="DUF3723"/>
    <property type="match status" value="1"/>
</dbReference>
<reference evidence="1" key="1">
    <citation type="submission" date="2022-07" db="EMBL/GenBank/DDBJ databases">
        <title>Taxonomy of Aspergillus series Nigri: significant species reduction supported by multi-species coalescent approaches.</title>
        <authorList>
            <person name="Bian C."/>
            <person name="Kusuya Y."/>
            <person name="Sklenar F."/>
            <person name="D'hooge E."/>
            <person name="Yaguchi T."/>
            <person name="Takahashi H."/>
            <person name="Hubka V."/>
        </authorList>
    </citation>
    <scope>NUCLEOTIDE SEQUENCE</scope>
    <source>
        <strain evidence="1">CBS 733.88</strain>
    </source>
</reference>
<dbReference type="InterPro" id="IPR022198">
    <property type="entry name" value="DUF3723"/>
</dbReference>
<dbReference type="EMBL" id="BROQ01000127">
    <property type="protein sequence ID" value="GKZ25943.1"/>
    <property type="molecule type" value="Genomic_DNA"/>
</dbReference>